<dbReference type="CDD" id="cd00054">
    <property type="entry name" value="EGF_CA"/>
    <property type="match status" value="1"/>
</dbReference>
<feature type="domain" description="EGF-like" evidence="13">
    <location>
        <begin position="312"/>
        <end position="349"/>
    </location>
</feature>
<keyword evidence="5" id="KW-0732">Signal</keyword>
<sequence>MEIRRVSPFPIRASGLDNGKTAASLADSRRILSLSDGRISKDQNGQRGPGGGLDIDPGEGAPGEERRGKRVSLGNMVVYKNNDIRLELSRLARIGDTKMKIYGEVVFKCENVATLDPINFETPEAYISLPKWNTKRMGSISFDFRTTEPNGLILFTHGKPQERKDTRSQKNTKVDFFAVELLDGNLYLLLDMGSGTIKVKATQKKANDGEWYHVDIQRDGRSGTISVNSRRTPFTASGESEILDLEGDMYLGGLPENRAGLILPTELWTAMLNYGYVGCIRDLFIDGRSKNIRQLAEMQNAAGVKSSCSRMSAKQCDSYPCKNNAVCKDGWNRFICDCTGTGYWGRTCERGELALVGGMQGPSGRGVWQGCEFLRDLVVVEVARGRSAGNGLGSGTELSRWYPGSITVPRCTIGNRHGIGTTVPEPAPPGEPFRVGIEIRMKSCAVAAAPHVLIRHSWPPPGACAHAPASPLRSCTPFSGRPSPWNIRTSPIQVGIDTVVSGEGMVEVKKGMSPSAQWKAIDILFGLEAREAESEKLTSILREQCPRAGARTTNQQYACTTPSSCTFIFQMTPLVPNLYIVDAADVSGCVNEHTLPCAQKDQLQELPA</sequence>
<dbReference type="Gene3D" id="2.10.25.10">
    <property type="entry name" value="Laminin"/>
    <property type="match status" value="1"/>
</dbReference>
<accession>D2HB14</accession>
<evidence type="ECO:0000256" key="3">
    <source>
        <dbReference type="ARBA" id="ARBA00022536"/>
    </source>
</evidence>
<dbReference type="AlphaFoldDB" id="D2HB14"/>
<evidence type="ECO:0000256" key="10">
    <source>
        <dbReference type="PROSITE-ProRule" id="PRU00076"/>
    </source>
</evidence>
<keyword evidence="3 10" id="KW-0245">EGF-like domain</keyword>
<dbReference type="PANTHER" id="PTHR15036">
    <property type="entry name" value="PIKACHURIN-LIKE PROTEIN"/>
    <property type="match status" value="1"/>
</dbReference>
<comment type="similarity">
    <text evidence="2">Belongs to the neurexin family.</text>
</comment>
<reference evidence="14" key="1">
    <citation type="journal article" date="2010" name="Nature">
        <title>The sequence and de novo assembly of the giant panda genome.</title>
        <authorList>
            <person name="Li R."/>
            <person name="Fan W."/>
            <person name="Tian G."/>
            <person name="Zhu H."/>
            <person name="He L."/>
            <person name="Cai J."/>
            <person name="Huang Q."/>
            <person name="Cai Q."/>
            <person name="Li B."/>
            <person name="Bai Y."/>
            <person name="Zhang Z."/>
            <person name="Zhang Y."/>
            <person name="Wang W."/>
            <person name="Li J."/>
            <person name="Wei F."/>
            <person name="Li H."/>
            <person name="Jian M."/>
            <person name="Li J."/>
            <person name="Zhang Z."/>
            <person name="Nielsen R."/>
            <person name="Li D."/>
            <person name="Gu W."/>
            <person name="Yang Z."/>
            <person name="Xuan Z."/>
            <person name="Ryder O.A."/>
            <person name="Leung F.C."/>
            <person name="Zhou Y."/>
            <person name="Cao J."/>
            <person name="Sun X."/>
            <person name="Fu Y."/>
            <person name="Fang X."/>
            <person name="Guo X."/>
            <person name="Wang B."/>
            <person name="Hou R."/>
            <person name="Shen F."/>
            <person name="Mu B."/>
            <person name="Ni P."/>
            <person name="Lin R."/>
            <person name="Qian W."/>
            <person name="Wang G."/>
            <person name="Yu C."/>
            <person name="Nie W."/>
            <person name="Wang J."/>
            <person name="Wu Z."/>
            <person name="Liang H."/>
            <person name="Min J."/>
            <person name="Wu Q."/>
            <person name="Cheng S."/>
            <person name="Ruan J."/>
            <person name="Wang M."/>
            <person name="Shi Z."/>
            <person name="Wen M."/>
            <person name="Liu B."/>
            <person name="Ren X."/>
            <person name="Zheng H."/>
            <person name="Dong D."/>
            <person name="Cook K."/>
            <person name="Shan G."/>
            <person name="Zhang H."/>
            <person name="Kosiol C."/>
            <person name="Xie X."/>
            <person name="Lu Z."/>
            <person name="Zheng H."/>
            <person name="Li Y."/>
            <person name="Steiner C.C."/>
            <person name="Lam T.T."/>
            <person name="Lin S."/>
            <person name="Zhang Q."/>
            <person name="Li G."/>
            <person name="Tian J."/>
            <person name="Gong T."/>
            <person name="Liu H."/>
            <person name="Zhang D."/>
            <person name="Fang L."/>
            <person name="Ye C."/>
            <person name="Zhang J."/>
            <person name="Hu W."/>
            <person name="Xu A."/>
            <person name="Ren Y."/>
            <person name="Zhang G."/>
            <person name="Bruford M.W."/>
            <person name="Li Q."/>
            <person name="Ma L."/>
            <person name="Guo Y."/>
            <person name="An N."/>
            <person name="Hu Y."/>
            <person name="Zheng Y."/>
            <person name="Shi Y."/>
            <person name="Li Z."/>
            <person name="Liu Q."/>
            <person name="Chen Y."/>
            <person name="Zhao J."/>
            <person name="Qu N."/>
            <person name="Zhao S."/>
            <person name="Tian F."/>
            <person name="Wang X."/>
            <person name="Wang H."/>
            <person name="Xu L."/>
            <person name="Liu X."/>
            <person name="Vinar T."/>
            <person name="Wang Y."/>
            <person name="Lam T.W."/>
            <person name="Yiu S.M."/>
            <person name="Liu S."/>
            <person name="Zhang H."/>
            <person name="Li D."/>
            <person name="Huang Y."/>
            <person name="Wang X."/>
            <person name="Yang G."/>
            <person name="Jiang Z."/>
            <person name="Wang J."/>
            <person name="Qin N."/>
            <person name="Li L."/>
            <person name="Li J."/>
            <person name="Bolund L."/>
            <person name="Kristiansen K."/>
            <person name="Wong G.K."/>
            <person name="Olson M."/>
            <person name="Zhang X."/>
            <person name="Li S."/>
            <person name="Yang H."/>
            <person name="Wang J."/>
            <person name="Wang J."/>
        </authorList>
    </citation>
    <scope>NUCLEOTIDE SEQUENCE [LARGE SCALE GENOMIC DNA]</scope>
</reference>
<dbReference type="InterPro" id="IPR000742">
    <property type="entry name" value="EGF"/>
</dbReference>
<gene>
    <name evidence="14" type="ORF">PANDA_007676</name>
</gene>
<keyword evidence="4" id="KW-0812">Transmembrane</keyword>
<evidence type="ECO:0000256" key="9">
    <source>
        <dbReference type="ARBA" id="ARBA00023157"/>
    </source>
</evidence>
<dbReference type="GO" id="GO:0016020">
    <property type="term" value="C:membrane"/>
    <property type="evidence" value="ECO:0007669"/>
    <property type="project" value="UniProtKB-SubCell"/>
</dbReference>
<evidence type="ECO:0000313" key="14">
    <source>
        <dbReference type="EMBL" id="EFB13277.1"/>
    </source>
</evidence>
<evidence type="ECO:0000256" key="5">
    <source>
        <dbReference type="ARBA" id="ARBA00022729"/>
    </source>
</evidence>
<comment type="subcellular location">
    <subcellularLocation>
        <location evidence="1">Membrane</location>
        <topology evidence="1">Single-pass type I membrane protein</topology>
    </subcellularLocation>
</comment>
<organism evidence="14">
    <name type="scientific">Ailuropoda melanoleuca</name>
    <name type="common">Giant panda</name>
    <dbReference type="NCBI Taxonomy" id="9646"/>
    <lineage>
        <taxon>Eukaryota</taxon>
        <taxon>Metazoa</taxon>
        <taxon>Chordata</taxon>
        <taxon>Craniata</taxon>
        <taxon>Vertebrata</taxon>
        <taxon>Euteleostomi</taxon>
        <taxon>Mammalia</taxon>
        <taxon>Eutheria</taxon>
        <taxon>Laurasiatheria</taxon>
        <taxon>Carnivora</taxon>
        <taxon>Caniformia</taxon>
        <taxon>Ursidae</taxon>
        <taxon>Ailuropoda</taxon>
    </lineage>
</organism>
<dbReference type="Gene3D" id="2.60.120.200">
    <property type="match status" value="1"/>
</dbReference>
<dbReference type="SUPFAM" id="SSF57196">
    <property type="entry name" value="EGF/Laminin"/>
    <property type="match status" value="1"/>
</dbReference>
<dbReference type="PANTHER" id="PTHR15036:SF57">
    <property type="entry name" value="NEUREXIN-3"/>
    <property type="match status" value="1"/>
</dbReference>
<dbReference type="FunFam" id="2.60.120.200:FF:000005">
    <property type="entry name" value="neurexin-1 isoform X1"/>
    <property type="match status" value="1"/>
</dbReference>
<evidence type="ECO:0000256" key="8">
    <source>
        <dbReference type="ARBA" id="ARBA00023136"/>
    </source>
</evidence>
<dbReference type="SMART" id="SM00282">
    <property type="entry name" value="LamG"/>
    <property type="match status" value="1"/>
</dbReference>
<dbReference type="FunFam" id="2.10.25.10:FF:000029">
    <property type="entry name" value="neurexin-1 isoform X1"/>
    <property type="match status" value="1"/>
</dbReference>
<protein>
    <recommendedName>
        <fullName evidence="15">Neurexin 3</fullName>
    </recommendedName>
</protein>
<dbReference type="PROSITE" id="PS50026">
    <property type="entry name" value="EGF_3"/>
    <property type="match status" value="1"/>
</dbReference>
<dbReference type="PROSITE" id="PS50025">
    <property type="entry name" value="LAM_G_DOMAIN"/>
    <property type="match status" value="1"/>
</dbReference>
<evidence type="ECO:0000259" key="12">
    <source>
        <dbReference type="PROSITE" id="PS50025"/>
    </source>
</evidence>
<evidence type="ECO:0000256" key="6">
    <source>
        <dbReference type="ARBA" id="ARBA00022737"/>
    </source>
</evidence>
<dbReference type="Pfam" id="PF00008">
    <property type="entry name" value="EGF"/>
    <property type="match status" value="1"/>
</dbReference>
<keyword evidence="7" id="KW-1133">Transmembrane helix</keyword>
<evidence type="ECO:0008006" key="15">
    <source>
        <dbReference type="Google" id="ProtNLM"/>
    </source>
</evidence>
<keyword evidence="8" id="KW-0472">Membrane</keyword>
<evidence type="ECO:0000256" key="11">
    <source>
        <dbReference type="SAM" id="MobiDB-lite"/>
    </source>
</evidence>
<dbReference type="InParanoid" id="D2HB14"/>
<dbReference type="InterPro" id="IPR000152">
    <property type="entry name" value="EGF-type_Asp/Asn_hydroxyl_site"/>
</dbReference>
<proteinExistence type="inferred from homology"/>
<name>D2HB14_AILME</name>
<dbReference type="InterPro" id="IPR001791">
    <property type="entry name" value="Laminin_G"/>
</dbReference>
<dbReference type="EMBL" id="GL192644">
    <property type="protein sequence ID" value="EFB13277.1"/>
    <property type="molecule type" value="Genomic_DNA"/>
</dbReference>
<dbReference type="InterPro" id="IPR050372">
    <property type="entry name" value="Neurexin-related_CASP"/>
</dbReference>
<dbReference type="InterPro" id="IPR013320">
    <property type="entry name" value="ConA-like_dom_sf"/>
</dbReference>
<dbReference type="CDD" id="cd00110">
    <property type="entry name" value="LamG"/>
    <property type="match status" value="1"/>
</dbReference>
<dbReference type="SUPFAM" id="SSF49899">
    <property type="entry name" value="Concanavalin A-like lectins/glucanases"/>
    <property type="match status" value="1"/>
</dbReference>
<keyword evidence="9" id="KW-1015">Disulfide bond</keyword>
<evidence type="ECO:0000256" key="1">
    <source>
        <dbReference type="ARBA" id="ARBA00004479"/>
    </source>
</evidence>
<feature type="region of interest" description="Disordered" evidence="11">
    <location>
        <begin position="36"/>
        <end position="69"/>
    </location>
</feature>
<keyword evidence="6" id="KW-0677">Repeat</keyword>
<evidence type="ECO:0000256" key="4">
    <source>
        <dbReference type="ARBA" id="ARBA00022692"/>
    </source>
</evidence>
<feature type="domain" description="Laminin G" evidence="12">
    <location>
        <begin position="116"/>
        <end position="308"/>
    </location>
</feature>
<dbReference type="PROSITE" id="PS00010">
    <property type="entry name" value="ASX_HYDROXYL"/>
    <property type="match status" value="1"/>
</dbReference>
<evidence type="ECO:0000256" key="2">
    <source>
        <dbReference type="ARBA" id="ARBA00010241"/>
    </source>
</evidence>
<evidence type="ECO:0000259" key="13">
    <source>
        <dbReference type="PROSITE" id="PS50026"/>
    </source>
</evidence>
<evidence type="ECO:0000256" key="7">
    <source>
        <dbReference type="ARBA" id="ARBA00022989"/>
    </source>
</evidence>
<comment type="caution">
    <text evidence="10">Lacks conserved residue(s) required for the propagation of feature annotation.</text>
</comment>
<dbReference type="Pfam" id="PF02210">
    <property type="entry name" value="Laminin_G_2"/>
    <property type="match status" value="1"/>
</dbReference>